<keyword evidence="6 9" id="KW-0472">Membrane</keyword>
<dbReference type="InterPro" id="IPR003423">
    <property type="entry name" value="OMP_efflux"/>
</dbReference>
<evidence type="ECO:0008006" key="13">
    <source>
        <dbReference type="Google" id="ProtNLM"/>
    </source>
</evidence>
<evidence type="ECO:0000313" key="11">
    <source>
        <dbReference type="EMBL" id="CAB3784904.1"/>
    </source>
</evidence>
<keyword evidence="7 9" id="KW-0564">Palmitate</keyword>
<dbReference type="InterPro" id="IPR010131">
    <property type="entry name" value="MdtP/NodT-like"/>
</dbReference>
<dbReference type="Proteomes" id="UP000494115">
    <property type="component" value="Unassembled WGS sequence"/>
</dbReference>
<dbReference type="Gene3D" id="1.20.1600.10">
    <property type="entry name" value="Outer membrane efflux proteins (OEP)"/>
    <property type="match status" value="1"/>
</dbReference>
<feature type="region of interest" description="Disordered" evidence="10">
    <location>
        <begin position="551"/>
        <end position="586"/>
    </location>
</feature>
<sequence>MLSIISPEAAAVHGFVRPPSHCSRDTVLFEINLSRAMNASLPASPSTSVKGSIAGSIAVSLRSRKLRTLAAAAATTMLAASLGGCLGYGDIGSNKTTVDTQQLDAHLTIPAEGGKWPDSSWADRFGDPQLSQLIAEGLENSPSIAQAKARIEQAVSYVQLQHAAQLPSSSITYSWSRELYSANGLYPPPYGGSWYSENKVLLNASWNLDLWGKYREATRSAISQQKLAEADEQEVRLILATSIAQAYNELAREYALRDVAEREIQARREVGRITVGRVAAGLDTQVERRTSDGNIASSQASLTQLDGQITRTRYQLGALLGKGPDRGLSIAKPTMTPAADVPMPDNVPANLLSRRPDLVAARWKIDSTQHDITSAKAEFFPDVNLAALAGFDSFGWSNFLQFGSRQFAAGPAVNLPFFGGGERRSQLKGRYADFDLAVADYNSTLVDALNDVATQIASIRSTNKQLIDAQAAYDATSHAYDLAVIRYRAGLSPQLQVLSADENLLAQEQSVVALKMDRRSQQIALIKSLGGGFDSDAAELTPPLAGAVPSSNSPVFLPALREHEASPPGPATPAPADVTPPQAQNK</sequence>
<name>A0A6S7CPW3_9BURK</name>
<evidence type="ECO:0000256" key="10">
    <source>
        <dbReference type="SAM" id="MobiDB-lite"/>
    </source>
</evidence>
<proteinExistence type="inferred from homology"/>
<keyword evidence="3 9" id="KW-1134">Transmembrane beta strand</keyword>
<dbReference type="GO" id="GO:0005886">
    <property type="term" value="C:plasma membrane"/>
    <property type="evidence" value="ECO:0007669"/>
    <property type="project" value="UniProtKB-SubCell"/>
</dbReference>
<protein>
    <recommendedName>
        <fullName evidence="13">Outer membrane protein OprM</fullName>
    </recommendedName>
</protein>
<dbReference type="GO" id="GO:0015562">
    <property type="term" value="F:efflux transmembrane transporter activity"/>
    <property type="evidence" value="ECO:0007669"/>
    <property type="project" value="InterPro"/>
</dbReference>
<dbReference type="AlphaFoldDB" id="A0A6S7CPW3"/>
<gene>
    <name evidence="11" type="ORF">LMG28138_01901</name>
</gene>
<evidence type="ECO:0000256" key="6">
    <source>
        <dbReference type="ARBA" id="ARBA00023136"/>
    </source>
</evidence>
<keyword evidence="4 9" id="KW-0812">Transmembrane</keyword>
<evidence type="ECO:0000313" key="12">
    <source>
        <dbReference type="Proteomes" id="UP000494115"/>
    </source>
</evidence>
<dbReference type="PANTHER" id="PTHR30203">
    <property type="entry name" value="OUTER MEMBRANE CATION EFFLUX PROTEIN"/>
    <property type="match status" value="1"/>
</dbReference>
<evidence type="ECO:0000256" key="1">
    <source>
        <dbReference type="ARBA" id="ARBA00004370"/>
    </source>
</evidence>
<feature type="compositionally biased region" description="Low complexity" evidence="10">
    <location>
        <begin position="574"/>
        <end position="586"/>
    </location>
</feature>
<evidence type="ECO:0000256" key="7">
    <source>
        <dbReference type="ARBA" id="ARBA00023139"/>
    </source>
</evidence>
<dbReference type="NCBIfam" id="TIGR01845">
    <property type="entry name" value="outer_NodT"/>
    <property type="match status" value="1"/>
</dbReference>
<reference evidence="11 12" key="1">
    <citation type="submission" date="2020-04" db="EMBL/GenBank/DDBJ databases">
        <authorList>
            <person name="De Canck E."/>
        </authorList>
    </citation>
    <scope>NUCLEOTIDE SEQUENCE [LARGE SCALE GENOMIC DNA]</scope>
    <source>
        <strain evidence="11 12">LMG 28138</strain>
    </source>
</reference>
<keyword evidence="12" id="KW-1185">Reference proteome</keyword>
<dbReference type="SUPFAM" id="SSF56954">
    <property type="entry name" value="Outer membrane efflux proteins (OEP)"/>
    <property type="match status" value="1"/>
</dbReference>
<keyword evidence="5" id="KW-0732">Signal</keyword>
<comment type="subcellular location">
    <subcellularLocation>
        <location evidence="9">Cell membrane</location>
        <topology evidence="9">Lipid-anchor</topology>
    </subcellularLocation>
    <subcellularLocation>
        <location evidence="1">Membrane</location>
    </subcellularLocation>
</comment>
<organism evidence="11 12">
    <name type="scientific">Pararobbsia alpina</name>
    <dbReference type="NCBI Taxonomy" id="621374"/>
    <lineage>
        <taxon>Bacteria</taxon>
        <taxon>Pseudomonadati</taxon>
        <taxon>Pseudomonadota</taxon>
        <taxon>Betaproteobacteria</taxon>
        <taxon>Burkholderiales</taxon>
        <taxon>Burkholderiaceae</taxon>
        <taxon>Pararobbsia</taxon>
    </lineage>
</organism>
<dbReference type="Pfam" id="PF02321">
    <property type="entry name" value="OEP"/>
    <property type="match status" value="2"/>
</dbReference>
<dbReference type="PANTHER" id="PTHR30203:SF20">
    <property type="entry name" value="MULTIDRUG RESISTANCE OUTER MEMBRANE PROTEIN MDTP-RELATED"/>
    <property type="match status" value="1"/>
</dbReference>
<evidence type="ECO:0000256" key="3">
    <source>
        <dbReference type="ARBA" id="ARBA00022452"/>
    </source>
</evidence>
<evidence type="ECO:0000256" key="8">
    <source>
        <dbReference type="ARBA" id="ARBA00023288"/>
    </source>
</evidence>
<keyword evidence="8 9" id="KW-0449">Lipoprotein</keyword>
<evidence type="ECO:0000256" key="4">
    <source>
        <dbReference type="ARBA" id="ARBA00022692"/>
    </source>
</evidence>
<comment type="similarity">
    <text evidence="2 9">Belongs to the outer membrane factor (OMF) (TC 1.B.17) family.</text>
</comment>
<accession>A0A6S7CPW3</accession>
<dbReference type="Gene3D" id="2.20.200.10">
    <property type="entry name" value="Outer membrane efflux proteins (OEP)"/>
    <property type="match status" value="1"/>
</dbReference>
<evidence type="ECO:0000256" key="5">
    <source>
        <dbReference type="ARBA" id="ARBA00022729"/>
    </source>
</evidence>
<dbReference type="EMBL" id="CADIKM010000006">
    <property type="protein sequence ID" value="CAB3784904.1"/>
    <property type="molecule type" value="Genomic_DNA"/>
</dbReference>
<evidence type="ECO:0000256" key="2">
    <source>
        <dbReference type="ARBA" id="ARBA00007613"/>
    </source>
</evidence>
<evidence type="ECO:0000256" key="9">
    <source>
        <dbReference type="RuleBase" id="RU362097"/>
    </source>
</evidence>